<feature type="compositionally biased region" description="Basic and acidic residues" evidence="11">
    <location>
        <begin position="759"/>
        <end position="771"/>
    </location>
</feature>
<dbReference type="PANTHER" id="PTHR11946:SF93">
    <property type="entry name" value="VALINE--TRNA LIGASE, CHLOROPLASTIC_MITOCHONDRIAL 2"/>
    <property type="match status" value="1"/>
</dbReference>
<dbReference type="InterPro" id="IPR009080">
    <property type="entry name" value="tRNAsynth_Ia_anticodon-bd"/>
</dbReference>
<feature type="region of interest" description="Disordered" evidence="11">
    <location>
        <begin position="897"/>
        <end position="965"/>
    </location>
</feature>
<gene>
    <name evidence="13" type="ORF">cyc_03746</name>
</gene>
<dbReference type="GO" id="GO:0005524">
    <property type="term" value="F:ATP binding"/>
    <property type="evidence" value="ECO:0007669"/>
    <property type="project" value="UniProtKB-KW"/>
</dbReference>
<dbReference type="VEuPathDB" id="ToxoDB:cyc_03746"/>
<dbReference type="Gene3D" id="1.10.730.10">
    <property type="entry name" value="Isoleucyl-tRNA Synthetase, Domain 1"/>
    <property type="match status" value="1"/>
</dbReference>
<feature type="compositionally biased region" description="Low complexity" evidence="11">
    <location>
        <begin position="903"/>
        <end position="914"/>
    </location>
</feature>
<evidence type="ECO:0000256" key="9">
    <source>
        <dbReference type="ARBA" id="ARBA00047552"/>
    </source>
</evidence>
<dbReference type="InterPro" id="IPR002300">
    <property type="entry name" value="aa-tRNA-synth_Ia"/>
</dbReference>
<dbReference type="InterPro" id="IPR001412">
    <property type="entry name" value="aa-tRNA-synth_I_CS"/>
</dbReference>
<evidence type="ECO:0000256" key="6">
    <source>
        <dbReference type="ARBA" id="ARBA00022917"/>
    </source>
</evidence>
<feature type="compositionally biased region" description="Low complexity" evidence="11">
    <location>
        <begin position="790"/>
        <end position="802"/>
    </location>
</feature>
<evidence type="ECO:0000256" key="11">
    <source>
        <dbReference type="SAM" id="MobiDB-lite"/>
    </source>
</evidence>
<evidence type="ECO:0000313" key="14">
    <source>
        <dbReference type="Proteomes" id="UP000095192"/>
    </source>
</evidence>
<proteinExistence type="inferred from homology"/>
<evidence type="ECO:0000259" key="12">
    <source>
        <dbReference type="Pfam" id="PF00133"/>
    </source>
</evidence>
<dbReference type="EC" id="6.1.1.9" evidence="2"/>
<evidence type="ECO:0000256" key="5">
    <source>
        <dbReference type="ARBA" id="ARBA00022840"/>
    </source>
</evidence>
<sequence length="1485" mass="163038">MASHYHGGPVVHGHSLKDPYPDAILAVTEATPASAASQAYLDEPLLLWISLRPWGPLRGPQGVATPPAGWGNAGWDLPRQHSLQRALFSPASLGNLLSKGRLCSRGLHAALHDGCSTNSASSHGTFVAAAAREALQLCHIFPFNHLESTLLQWWEAQGLFDPIAPPQNMSATAPAPAAGHGSSFCMAPPNLTGTLHAGHILSCTLQDALFRFERQKSISSLRTTPQTPQQHKQQRDCRPYWVPGVDHAGIGLQMLLERHFNKRHKSECERQLLLLHRWVRFCKGAIQRQQRLMGAGCWWKASCSTLDAHAVSQTRSAFILLHDMGLIRRQPIPLQVAKRRRGDGGSPIVIPNDLIELKDTLSEAPQHEQQGTAGGVETQGDEEEALVASLLRSGKWAGGLFVEMPLVSCQSAANPSNRDSKNIISKGEKSVEGLLVPVGSVRELMQITALVVDDAETFRTVHSRKALVPLVKRTVPVLLQERGDWRHPHAAAASKILARRACSGDRSTSGDMCGNTKGSSAADGSGNSKTKKRLKPAFAAFQWIETPGDPQLPPCVTAAIDGASSRKDAALQQGCLQPEADQQLEQKQQEDDAREKALLTVLLLAEKHPVHLSKQQPGHLVASLTKQQTETRAKEQWILAADRLAPDVDSPVRSHGMSASSTSGAFVKLTGMEVVPPRYGSELLEQLQAGRSWCISRQGWWGIPVPAYLVLQQSQVMKLPKSPRGNISDASGERESHSLERELVLQAFQRRIGGNLQAERQEQHEPLERTVPEMPRQHSGGSCRPPRVDAPSPSCSCRSPAAGTDPHAEGLTFTVAALDEESARRKAVDLIQKQQQACHQRHPLRPPELKLQADTDVLDTWFSSALWPLTSFAHAEELLQPPLSETAQQLLYRQAPSLSGRSPQQQQVQEQQPPTDEPESHGEGMQSDSPPRQVVPPQEQQPAEALRPPSQKRQQRQHEETQGEGLLSCFPAPRMYPYTCLVTGHDILPFWVARQLLLCVALCGALPFSRILIHPLLTDAGGRKLSKSRGNAPKGQLDQWLKKYGADAVRLSLLACCGASRMAFIEERKVQRSARGLIKLWNGARLLLHMREKLHRCSRCTATASSVNLCAPSSEFLSVAQRCALSSCSRMCEEVYMHLEGCNVAAAAARLWEFWESELAEGILPAAQVETELADQICKRRHLHPRNKRQHQERHPDDSTTLQGRLWPHILGWIFRDMLRALHPFAPFISEALSLALFCDFFPSGTARWNERSLARGQHDGTSSNHQADPWDCKDANAEAAFSVIKAAVSCIRRALQEGSNKSVQQPSRQERDSEAGSTAAAAASTTPNSEAEEALRGCSLSLHCSDETISHSLEASIPLMAGLCGIPPECLTVELSNRKEQKPSFLSRVLLLPEIGGSKCRAVTLGVSLSFRGRAASFGGSTSEAPVAHPIRHRLSLQRKLEDLQRRMQGPHFDTRAPQAIKEKLRARLEELQQALGTMRPSRT</sequence>
<evidence type="ECO:0000256" key="10">
    <source>
        <dbReference type="RuleBase" id="RU363035"/>
    </source>
</evidence>
<feature type="region of interest" description="Disordered" evidence="11">
    <location>
        <begin position="505"/>
        <end position="530"/>
    </location>
</feature>
<accession>A0A1D3CYR8</accession>
<feature type="domain" description="Aminoacyl-tRNA synthetase class Ia" evidence="12">
    <location>
        <begin position="974"/>
        <end position="1056"/>
    </location>
</feature>
<dbReference type="InterPro" id="IPR014729">
    <property type="entry name" value="Rossmann-like_a/b/a_fold"/>
</dbReference>
<comment type="similarity">
    <text evidence="1 10">Belongs to the class-I aminoacyl-tRNA synthetase family.</text>
</comment>
<name>A0A1D3CYR8_9EIME</name>
<evidence type="ECO:0000256" key="1">
    <source>
        <dbReference type="ARBA" id="ARBA00005594"/>
    </source>
</evidence>
<organism evidence="13 14">
    <name type="scientific">Cyclospora cayetanensis</name>
    <dbReference type="NCBI Taxonomy" id="88456"/>
    <lineage>
        <taxon>Eukaryota</taxon>
        <taxon>Sar</taxon>
        <taxon>Alveolata</taxon>
        <taxon>Apicomplexa</taxon>
        <taxon>Conoidasida</taxon>
        <taxon>Coccidia</taxon>
        <taxon>Eucoccidiorida</taxon>
        <taxon>Eimeriorina</taxon>
        <taxon>Eimeriidae</taxon>
        <taxon>Cyclospora</taxon>
    </lineage>
</organism>
<feature type="compositionally biased region" description="Low complexity" evidence="11">
    <location>
        <begin position="1316"/>
        <end position="1330"/>
    </location>
</feature>
<dbReference type="InterPro" id="IPR002303">
    <property type="entry name" value="Valyl-tRNA_ligase"/>
</dbReference>
<keyword evidence="4 10" id="KW-0547">Nucleotide-binding</keyword>
<keyword evidence="7 10" id="KW-0030">Aminoacyl-tRNA synthetase</keyword>
<feature type="region of interest" description="Disordered" evidence="11">
    <location>
        <begin position="755"/>
        <end position="804"/>
    </location>
</feature>
<keyword evidence="5 10" id="KW-0067">ATP-binding</keyword>
<keyword evidence="6 10" id="KW-0648">Protein biosynthesis</keyword>
<feature type="domain" description="Aminoacyl-tRNA synthetase class Ia" evidence="12">
    <location>
        <begin position="150"/>
        <end position="719"/>
    </location>
</feature>
<evidence type="ECO:0000256" key="7">
    <source>
        <dbReference type="ARBA" id="ARBA00023146"/>
    </source>
</evidence>
<evidence type="ECO:0000256" key="8">
    <source>
        <dbReference type="ARBA" id="ARBA00029936"/>
    </source>
</evidence>
<dbReference type="SUPFAM" id="SSF47323">
    <property type="entry name" value="Anticodon-binding domain of a subclass of class I aminoacyl-tRNA synthetases"/>
    <property type="match status" value="1"/>
</dbReference>
<evidence type="ECO:0000313" key="13">
    <source>
        <dbReference type="EMBL" id="OEH76340.1"/>
    </source>
</evidence>
<dbReference type="Proteomes" id="UP000095192">
    <property type="component" value="Unassembled WGS sequence"/>
</dbReference>
<dbReference type="Gene3D" id="3.40.50.620">
    <property type="entry name" value="HUPs"/>
    <property type="match status" value="3"/>
</dbReference>
<keyword evidence="3 10" id="KW-0436">Ligase</keyword>
<protein>
    <recommendedName>
        <fullName evidence="2">valine--tRNA ligase</fullName>
        <ecNumber evidence="2">6.1.1.9</ecNumber>
    </recommendedName>
    <alternativeName>
        <fullName evidence="8">Valyl-tRNA synthetase</fullName>
    </alternativeName>
</protein>
<evidence type="ECO:0000256" key="4">
    <source>
        <dbReference type="ARBA" id="ARBA00022741"/>
    </source>
</evidence>
<dbReference type="GO" id="GO:0006438">
    <property type="term" value="P:valyl-tRNA aminoacylation"/>
    <property type="evidence" value="ECO:0007669"/>
    <property type="project" value="InterPro"/>
</dbReference>
<dbReference type="VEuPathDB" id="ToxoDB:LOC34623511"/>
<keyword evidence="14" id="KW-1185">Reference proteome</keyword>
<dbReference type="InParanoid" id="A0A1D3CYR8"/>
<comment type="caution">
    <text evidence="13">The sequence shown here is derived from an EMBL/GenBank/DDBJ whole genome shotgun (WGS) entry which is preliminary data.</text>
</comment>
<feature type="compositionally biased region" description="Low complexity" evidence="11">
    <location>
        <begin position="930"/>
        <end position="949"/>
    </location>
</feature>
<dbReference type="SUPFAM" id="SSF52374">
    <property type="entry name" value="Nucleotidylyl transferase"/>
    <property type="match status" value="1"/>
</dbReference>
<evidence type="ECO:0000256" key="3">
    <source>
        <dbReference type="ARBA" id="ARBA00022598"/>
    </source>
</evidence>
<dbReference type="GO" id="GO:0004832">
    <property type="term" value="F:valine-tRNA ligase activity"/>
    <property type="evidence" value="ECO:0007669"/>
    <property type="project" value="UniProtKB-EC"/>
</dbReference>
<dbReference type="PANTHER" id="PTHR11946">
    <property type="entry name" value="VALYL-TRNA SYNTHETASES"/>
    <property type="match status" value="1"/>
</dbReference>
<evidence type="ECO:0000256" key="2">
    <source>
        <dbReference type="ARBA" id="ARBA00013169"/>
    </source>
</evidence>
<dbReference type="GO" id="GO:0005829">
    <property type="term" value="C:cytosol"/>
    <property type="evidence" value="ECO:0007669"/>
    <property type="project" value="TreeGrafter"/>
</dbReference>
<dbReference type="PROSITE" id="PS00178">
    <property type="entry name" value="AA_TRNA_LIGASE_I"/>
    <property type="match status" value="1"/>
</dbReference>
<dbReference type="Pfam" id="PF00133">
    <property type="entry name" value="tRNA-synt_1"/>
    <property type="match status" value="2"/>
</dbReference>
<reference evidence="13 14" key="1">
    <citation type="journal article" date="2016" name="BMC Genomics">
        <title>Comparative genomics reveals Cyclospora cayetanensis possesses coccidia-like metabolism and invasion components but unique surface antigens.</title>
        <authorList>
            <person name="Liu S."/>
            <person name="Wang L."/>
            <person name="Zheng H."/>
            <person name="Xu Z."/>
            <person name="Roellig D.M."/>
            <person name="Li N."/>
            <person name="Frace M.A."/>
            <person name="Tang K."/>
            <person name="Arrowood M.J."/>
            <person name="Moss D.M."/>
            <person name="Zhang L."/>
            <person name="Feng Y."/>
            <person name="Xiao L."/>
        </authorList>
    </citation>
    <scope>NUCLEOTIDE SEQUENCE [LARGE SCALE GENOMIC DNA]</scope>
    <source>
        <strain evidence="13 14">CHN_HEN01</strain>
    </source>
</reference>
<dbReference type="PRINTS" id="PR00986">
    <property type="entry name" value="TRNASYNTHVAL"/>
</dbReference>
<feature type="region of interest" description="Disordered" evidence="11">
    <location>
        <begin position="1300"/>
        <end position="1331"/>
    </location>
</feature>
<dbReference type="EMBL" id="JROU02001482">
    <property type="protein sequence ID" value="OEH76340.1"/>
    <property type="molecule type" value="Genomic_DNA"/>
</dbReference>
<comment type="catalytic activity">
    <reaction evidence="9">
        <text>tRNA(Val) + L-valine + ATP = L-valyl-tRNA(Val) + AMP + diphosphate</text>
        <dbReference type="Rhea" id="RHEA:10704"/>
        <dbReference type="Rhea" id="RHEA-COMP:9672"/>
        <dbReference type="Rhea" id="RHEA-COMP:9708"/>
        <dbReference type="ChEBI" id="CHEBI:30616"/>
        <dbReference type="ChEBI" id="CHEBI:33019"/>
        <dbReference type="ChEBI" id="CHEBI:57762"/>
        <dbReference type="ChEBI" id="CHEBI:78442"/>
        <dbReference type="ChEBI" id="CHEBI:78537"/>
        <dbReference type="ChEBI" id="CHEBI:456215"/>
        <dbReference type="EC" id="6.1.1.9"/>
    </reaction>
</comment>